<feature type="signal peptide" evidence="1">
    <location>
        <begin position="1"/>
        <end position="18"/>
    </location>
</feature>
<sequence length="77" mass="8105">MALTAIASGAVYLHPSLACSTVAQPITSTPQIGNLTARSPSHVNHHTSCTHLQTNDLFGTSVVHYSRQTTCSLVAET</sequence>
<dbReference type="Proteomes" id="UP001472677">
    <property type="component" value="Unassembled WGS sequence"/>
</dbReference>
<dbReference type="EMBL" id="JBBPBM010000022">
    <property type="protein sequence ID" value="KAK8547574.1"/>
    <property type="molecule type" value="Genomic_DNA"/>
</dbReference>
<gene>
    <name evidence="2" type="ORF">V6N12_031710</name>
</gene>
<keyword evidence="3" id="KW-1185">Reference proteome</keyword>
<accession>A0ABR2DVA4</accession>
<evidence type="ECO:0008006" key="4">
    <source>
        <dbReference type="Google" id="ProtNLM"/>
    </source>
</evidence>
<evidence type="ECO:0000313" key="2">
    <source>
        <dbReference type="EMBL" id="KAK8547574.1"/>
    </source>
</evidence>
<comment type="caution">
    <text evidence="2">The sequence shown here is derived from an EMBL/GenBank/DDBJ whole genome shotgun (WGS) entry which is preliminary data.</text>
</comment>
<evidence type="ECO:0000313" key="3">
    <source>
        <dbReference type="Proteomes" id="UP001472677"/>
    </source>
</evidence>
<evidence type="ECO:0000256" key="1">
    <source>
        <dbReference type="SAM" id="SignalP"/>
    </source>
</evidence>
<reference evidence="2 3" key="1">
    <citation type="journal article" date="2024" name="G3 (Bethesda)">
        <title>Genome assembly of Hibiscus sabdariffa L. provides insights into metabolisms of medicinal natural products.</title>
        <authorList>
            <person name="Kim T."/>
        </authorList>
    </citation>
    <scope>NUCLEOTIDE SEQUENCE [LARGE SCALE GENOMIC DNA]</scope>
    <source>
        <strain evidence="2">TK-2024</strain>
        <tissue evidence="2">Old leaves</tissue>
    </source>
</reference>
<proteinExistence type="predicted"/>
<organism evidence="2 3">
    <name type="scientific">Hibiscus sabdariffa</name>
    <name type="common">roselle</name>
    <dbReference type="NCBI Taxonomy" id="183260"/>
    <lineage>
        <taxon>Eukaryota</taxon>
        <taxon>Viridiplantae</taxon>
        <taxon>Streptophyta</taxon>
        <taxon>Embryophyta</taxon>
        <taxon>Tracheophyta</taxon>
        <taxon>Spermatophyta</taxon>
        <taxon>Magnoliopsida</taxon>
        <taxon>eudicotyledons</taxon>
        <taxon>Gunneridae</taxon>
        <taxon>Pentapetalae</taxon>
        <taxon>rosids</taxon>
        <taxon>malvids</taxon>
        <taxon>Malvales</taxon>
        <taxon>Malvaceae</taxon>
        <taxon>Malvoideae</taxon>
        <taxon>Hibiscus</taxon>
    </lineage>
</organism>
<keyword evidence="1" id="KW-0732">Signal</keyword>
<protein>
    <recommendedName>
        <fullName evidence="4">Secreted protein</fullName>
    </recommendedName>
</protein>
<feature type="chain" id="PRO_5045286352" description="Secreted protein" evidence="1">
    <location>
        <begin position="19"/>
        <end position="77"/>
    </location>
</feature>
<name>A0ABR2DVA4_9ROSI</name>